<dbReference type="AlphaFoldDB" id="A0A644Z2T8"/>
<proteinExistence type="predicted"/>
<accession>A0A644Z2T8</accession>
<gene>
    <name evidence="1" type="ORF">SDC9_81449</name>
</gene>
<protein>
    <submittedName>
        <fullName evidence="1">Uncharacterized protein</fullName>
    </submittedName>
</protein>
<dbReference type="EMBL" id="VSSQ01007104">
    <property type="protein sequence ID" value="MPM34859.1"/>
    <property type="molecule type" value="Genomic_DNA"/>
</dbReference>
<organism evidence="1">
    <name type="scientific">bioreactor metagenome</name>
    <dbReference type="NCBI Taxonomy" id="1076179"/>
    <lineage>
        <taxon>unclassified sequences</taxon>
        <taxon>metagenomes</taxon>
        <taxon>ecological metagenomes</taxon>
    </lineage>
</organism>
<reference evidence="1" key="1">
    <citation type="submission" date="2019-08" db="EMBL/GenBank/DDBJ databases">
        <authorList>
            <person name="Kucharzyk K."/>
            <person name="Murdoch R.W."/>
            <person name="Higgins S."/>
            <person name="Loffler F."/>
        </authorList>
    </citation>
    <scope>NUCLEOTIDE SEQUENCE</scope>
</reference>
<evidence type="ECO:0000313" key="1">
    <source>
        <dbReference type="EMBL" id="MPM34859.1"/>
    </source>
</evidence>
<name>A0A644Z2T8_9ZZZZ</name>
<comment type="caution">
    <text evidence="1">The sequence shown here is derived from an EMBL/GenBank/DDBJ whole genome shotgun (WGS) entry which is preliminary data.</text>
</comment>
<sequence length="72" mass="7929">MADVVIGMVPPIGELQVRHIGQKCANAQINGFPAFEFLLWHAGYADCHASEDMSDLGHTFSLDIKTLPLFDQ</sequence>